<name>A0A318F2Q2_KLEOX</name>
<proteinExistence type="predicted"/>
<dbReference type="RefSeq" id="WP_110277565.1">
    <property type="nucleotide sequence ID" value="NZ_QJJG01000049.1"/>
</dbReference>
<dbReference type="EMBL" id="QJJG01000049">
    <property type="protein sequence ID" value="PXW32055.1"/>
    <property type="molecule type" value="Genomic_DNA"/>
</dbReference>
<keyword evidence="1" id="KW-0175">Coiled coil</keyword>
<sequence length="158" mass="18147">MNKKEYTLQALLAALERITQGSPKRVSKNRKLSVRAVEEEANLGNGSCYYYPEIIDAVKEAKKVIAVNNESFFINDTANSKDRIRSETRIKEKYKKENSELKTLVAQMASEHHQLNDLLRTSLVKTSVLEKENKILEDKLEELKNQLAIKKRQSIVII</sequence>
<evidence type="ECO:0000256" key="1">
    <source>
        <dbReference type="SAM" id="Coils"/>
    </source>
</evidence>
<organism evidence="2 3">
    <name type="scientific">Klebsiella oxytoca</name>
    <dbReference type="NCBI Taxonomy" id="571"/>
    <lineage>
        <taxon>Bacteria</taxon>
        <taxon>Pseudomonadati</taxon>
        <taxon>Pseudomonadota</taxon>
        <taxon>Gammaproteobacteria</taxon>
        <taxon>Enterobacterales</taxon>
        <taxon>Enterobacteriaceae</taxon>
        <taxon>Klebsiella/Raoultella group</taxon>
        <taxon>Klebsiella</taxon>
    </lineage>
</organism>
<reference evidence="2 3" key="1">
    <citation type="submission" date="2018-05" db="EMBL/GenBank/DDBJ databases">
        <title>Freshwater and sediment microbial communities from various areas in North America, analyzing microbe dynamics in response to fracking.</title>
        <authorList>
            <person name="Lamendella R."/>
        </authorList>
    </citation>
    <scope>NUCLEOTIDE SEQUENCE [LARGE SCALE GENOMIC DNA]</scope>
    <source>
        <strain evidence="2 3">67</strain>
    </source>
</reference>
<accession>A0A318F2Q2</accession>
<feature type="coiled-coil region" evidence="1">
    <location>
        <begin position="91"/>
        <end position="153"/>
    </location>
</feature>
<dbReference type="Proteomes" id="UP000247485">
    <property type="component" value="Unassembled WGS sequence"/>
</dbReference>
<protein>
    <submittedName>
        <fullName evidence="2">Uncharacterized protein</fullName>
    </submittedName>
</protein>
<evidence type="ECO:0000313" key="2">
    <source>
        <dbReference type="EMBL" id="PXW32055.1"/>
    </source>
</evidence>
<evidence type="ECO:0000313" key="3">
    <source>
        <dbReference type="Proteomes" id="UP000247485"/>
    </source>
</evidence>
<comment type="caution">
    <text evidence="2">The sequence shown here is derived from an EMBL/GenBank/DDBJ whole genome shotgun (WGS) entry which is preliminary data.</text>
</comment>
<dbReference type="AlphaFoldDB" id="A0A318F2Q2"/>
<gene>
    <name evidence="2" type="ORF">DET57_1492</name>
</gene>